<protein>
    <submittedName>
        <fullName evidence="1">Uncharacterized protein</fullName>
    </submittedName>
</protein>
<feature type="non-terminal residue" evidence="1">
    <location>
        <position position="1"/>
    </location>
</feature>
<accession>A0A0K2VKI1</accession>
<dbReference type="AlphaFoldDB" id="A0A0K2VKI1"/>
<sequence length="103" mass="12069">KNIIGFKSVEFECQKLKSSKLSYSHFDLSPHCYCFEIPIRGLKFPPNLAIERLAWSQSSSYFSVVAPAVDFLRRSQFLYEIFWTTNSLIDSIFFFNCCKFKQS</sequence>
<name>A0A0K2VKI1_LEPSM</name>
<proteinExistence type="predicted"/>
<organism evidence="1">
    <name type="scientific">Lepeophtheirus salmonis</name>
    <name type="common">Salmon louse</name>
    <name type="synonym">Caligus salmonis</name>
    <dbReference type="NCBI Taxonomy" id="72036"/>
    <lineage>
        <taxon>Eukaryota</taxon>
        <taxon>Metazoa</taxon>
        <taxon>Ecdysozoa</taxon>
        <taxon>Arthropoda</taxon>
        <taxon>Crustacea</taxon>
        <taxon>Multicrustacea</taxon>
        <taxon>Hexanauplia</taxon>
        <taxon>Copepoda</taxon>
        <taxon>Siphonostomatoida</taxon>
        <taxon>Caligidae</taxon>
        <taxon>Lepeophtheirus</taxon>
    </lineage>
</organism>
<dbReference type="EMBL" id="HACA01033598">
    <property type="protein sequence ID" value="CDW50959.1"/>
    <property type="molecule type" value="Transcribed_RNA"/>
</dbReference>
<reference evidence="1" key="1">
    <citation type="submission" date="2014-05" db="EMBL/GenBank/DDBJ databases">
        <authorList>
            <person name="Chronopoulou M."/>
        </authorList>
    </citation>
    <scope>NUCLEOTIDE SEQUENCE</scope>
    <source>
        <tissue evidence="1">Whole organism</tissue>
    </source>
</reference>
<feature type="non-terminal residue" evidence="1">
    <location>
        <position position="103"/>
    </location>
</feature>
<evidence type="ECO:0000313" key="1">
    <source>
        <dbReference type="EMBL" id="CDW50959.1"/>
    </source>
</evidence>